<accession>A0A3P6TP34</accession>
<evidence type="ECO:0000256" key="1">
    <source>
        <dbReference type="SAM" id="Coils"/>
    </source>
</evidence>
<keyword evidence="2" id="KW-0472">Membrane</keyword>
<feature type="transmembrane region" description="Helical" evidence="2">
    <location>
        <begin position="361"/>
        <end position="383"/>
    </location>
</feature>
<protein>
    <submittedName>
        <fullName evidence="3">Uncharacterized protein</fullName>
    </submittedName>
</protein>
<feature type="coiled-coil region" evidence="1">
    <location>
        <begin position="289"/>
        <end position="351"/>
    </location>
</feature>
<keyword evidence="2" id="KW-0812">Transmembrane</keyword>
<keyword evidence="1" id="KW-0175">Coiled coil</keyword>
<evidence type="ECO:0000313" key="3">
    <source>
        <dbReference type="EMBL" id="VDK85109.1"/>
    </source>
</evidence>
<evidence type="ECO:0000256" key="2">
    <source>
        <dbReference type="SAM" id="Phobius"/>
    </source>
</evidence>
<gene>
    <name evidence="3" type="ORF">DILT_LOCUS3673</name>
</gene>
<organism evidence="3 4">
    <name type="scientific">Dibothriocephalus latus</name>
    <name type="common">Fish tapeworm</name>
    <name type="synonym">Diphyllobothrium latum</name>
    <dbReference type="NCBI Taxonomy" id="60516"/>
    <lineage>
        <taxon>Eukaryota</taxon>
        <taxon>Metazoa</taxon>
        <taxon>Spiralia</taxon>
        <taxon>Lophotrochozoa</taxon>
        <taxon>Platyhelminthes</taxon>
        <taxon>Cestoda</taxon>
        <taxon>Eucestoda</taxon>
        <taxon>Diphyllobothriidea</taxon>
        <taxon>Diphyllobothriidae</taxon>
        <taxon>Dibothriocephalus</taxon>
    </lineage>
</organism>
<feature type="coiled-coil region" evidence="1">
    <location>
        <begin position="106"/>
        <end position="158"/>
    </location>
</feature>
<reference evidence="3 4" key="1">
    <citation type="submission" date="2018-11" db="EMBL/GenBank/DDBJ databases">
        <authorList>
            <consortium name="Pathogen Informatics"/>
        </authorList>
    </citation>
    <scope>NUCLEOTIDE SEQUENCE [LARGE SCALE GENOMIC DNA]</scope>
</reference>
<keyword evidence="2" id="KW-1133">Transmembrane helix</keyword>
<proteinExistence type="predicted"/>
<dbReference type="Proteomes" id="UP000281553">
    <property type="component" value="Unassembled WGS sequence"/>
</dbReference>
<dbReference type="EMBL" id="UYRU01044052">
    <property type="protein sequence ID" value="VDK85109.1"/>
    <property type="molecule type" value="Genomic_DNA"/>
</dbReference>
<sequence>MQMDLHQENIDISYRPRFPLPDELLALDRMETVCQYCGVSYLILSEFKDLEKTKRLQFIDLLTEVRDLKRLAHSHASDAKSLNLQREMQPFICYANKLLLETGQQMRNLKANFLQAKEKADKMAKAHKAELSCRTAEAAQLKEKIAKHSRQLAELQGLLDAKEKGDRGLLVAQLKKTLTMLQETRQLCSTISLQHAQIRQEIKSESQRIAGVTERLSFSASQRFLNNPIVFNRNPFSSSMHFRVRTTSSGLGLVKLQIAQYLDFFMVSHPPFLYSAYLQKLLAYEKARTNALLRQAEELSKQIKDLKADSQKQKVPTAETDDYVIHLTASLAEVRQELENKTAEFLQLKANCETLKGILSWQWTFFLALFTHLVLAFMLWWWWARCLQSKLIKILNVPVN</sequence>
<keyword evidence="4" id="KW-1185">Reference proteome</keyword>
<name>A0A3P6TP34_DIBLA</name>
<dbReference type="AlphaFoldDB" id="A0A3P6TP34"/>
<dbReference type="OrthoDB" id="10256467at2759"/>
<evidence type="ECO:0000313" key="4">
    <source>
        <dbReference type="Proteomes" id="UP000281553"/>
    </source>
</evidence>